<dbReference type="Gene3D" id="1.20.120.450">
    <property type="entry name" value="dinb family like domain"/>
    <property type="match status" value="1"/>
</dbReference>
<dbReference type="AlphaFoldDB" id="A0A5J4KQ73"/>
<proteinExistence type="predicted"/>
<evidence type="ECO:0000259" key="1">
    <source>
        <dbReference type="Pfam" id="PF12867"/>
    </source>
</evidence>
<dbReference type="InterPro" id="IPR024775">
    <property type="entry name" value="DinB-like"/>
</dbReference>
<keyword evidence="3" id="KW-1185">Reference proteome</keyword>
<dbReference type="EMBL" id="BKZW01000002">
    <property type="protein sequence ID" value="GER90005.1"/>
    <property type="molecule type" value="Genomic_DNA"/>
</dbReference>
<dbReference type="Pfam" id="PF12867">
    <property type="entry name" value="DinB_2"/>
    <property type="match status" value="1"/>
</dbReference>
<gene>
    <name evidence="2" type="ORF">KDW_41670</name>
</gene>
<sequence length="174" mass="19486">MSETSETLAFFIQGWQHYQEQLCKALAPLSAEQLALRAAPNLRSIGELAGHIIAVRVGWFYYNLEEGDEKFAAFNTWAEPGSPPRSGSELVSGLEQTWQVMQEVLERYTLADLQSTVQDEWKGQIYTLTRGWVIWHVMEHDLHHGGELAYSLGMHGLAAIEDGGMRDPAAQPSL</sequence>
<comment type="caution">
    <text evidence="2">The sequence shown here is derived from an EMBL/GenBank/DDBJ whole genome shotgun (WGS) entry which is preliminary data.</text>
</comment>
<dbReference type="InterPro" id="IPR034660">
    <property type="entry name" value="DinB/YfiT-like"/>
</dbReference>
<evidence type="ECO:0000313" key="2">
    <source>
        <dbReference type="EMBL" id="GER90005.1"/>
    </source>
</evidence>
<name>A0A5J4KQ73_9CHLR</name>
<reference evidence="2 3" key="1">
    <citation type="submission" date="2019-10" db="EMBL/GenBank/DDBJ databases">
        <title>Dictyobacter vulcani sp. nov., within the class Ktedonobacteria, isolated from soil of volcanic Mt. Zao.</title>
        <authorList>
            <person name="Zheng Y."/>
            <person name="Wang C.M."/>
            <person name="Sakai Y."/>
            <person name="Abe K."/>
            <person name="Yokota A."/>
            <person name="Yabe S."/>
        </authorList>
    </citation>
    <scope>NUCLEOTIDE SEQUENCE [LARGE SCALE GENOMIC DNA]</scope>
    <source>
        <strain evidence="2 3">W12</strain>
    </source>
</reference>
<dbReference type="SUPFAM" id="SSF109854">
    <property type="entry name" value="DinB/YfiT-like putative metalloenzymes"/>
    <property type="match status" value="1"/>
</dbReference>
<protein>
    <recommendedName>
        <fullName evidence="1">DinB-like domain-containing protein</fullName>
    </recommendedName>
</protein>
<dbReference type="RefSeq" id="WP_151757793.1">
    <property type="nucleotide sequence ID" value="NZ_BKZW01000002.1"/>
</dbReference>
<organism evidence="2 3">
    <name type="scientific">Dictyobacter vulcani</name>
    <dbReference type="NCBI Taxonomy" id="2607529"/>
    <lineage>
        <taxon>Bacteria</taxon>
        <taxon>Bacillati</taxon>
        <taxon>Chloroflexota</taxon>
        <taxon>Ktedonobacteria</taxon>
        <taxon>Ktedonobacterales</taxon>
        <taxon>Dictyobacteraceae</taxon>
        <taxon>Dictyobacter</taxon>
    </lineage>
</organism>
<evidence type="ECO:0000313" key="3">
    <source>
        <dbReference type="Proteomes" id="UP000326912"/>
    </source>
</evidence>
<dbReference type="Proteomes" id="UP000326912">
    <property type="component" value="Unassembled WGS sequence"/>
</dbReference>
<accession>A0A5J4KQ73</accession>
<feature type="domain" description="DinB-like" evidence="1">
    <location>
        <begin position="20"/>
        <end position="147"/>
    </location>
</feature>